<dbReference type="InterPro" id="IPR054470">
    <property type="entry name" value="FIMAH_dom"/>
</dbReference>
<gene>
    <name evidence="4" type="ORF">Pflav_072650</name>
</gene>
<dbReference type="Pfam" id="PF22888">
    <property type="entry name" value="FIMAH"/>
    <property type="match status" value="1"/>
</dbReference>
<dbReference type="Proteomes" id="UP000502508">
    <property type="component" value="Chromosome"/>
</dbReference>
<reference evidence="4 5" key="2">
    <citation type="submission" date="2020-03" db="EMBL/GenBank/DDBJ databases">
        <authorList>
            <person name="Ichikawa N."/>
            <person name="Kimura A."/>
            <person name="Kitahashi Y."/>
            <person name="Uohara A."/>
        </authorList>
    </citation>
    <scope>NUCLEOTIDE SEQUENCE [LARGE SCALE GENOMIC DNA]</scope>
    <source>
        <strain evidence="4 5">NBRC 107702</strain>
    </source>
</reference>
<dbReference type="EMBL" id="AP022870">
    <property type="protein sequence ID" value="BCB80855.1"/>
    <property type="molecule type" value="Genomic_DNA"/>
</dbReference>
<proteinExistence type="predicted"/>
<accession>A0A6F8Y428</accession>
<keyword evidence="2" id="KW-0812">Transmembrane</keyword>
<evidence type="ECO:0000256" key="2">
    <source>
        <dbReference type="SAM" id="Phobius"/>
    </source>
</evidence>
<protein>
    <recommendedName>
        <fullName evidence="3">FIMAH domain-containing protein</fullName>
    </recommendedName>
</protein>
<evidence type="ECO:0000259" key="3">
    <source>
        <dbReference type="Pfam" id="PF22888"/>
    </source>
</evidence>
<feature type="domain" description="FIMAH" evidence="3">
    <location>
        <begin position="106"/>
        <end position="171"/>
    </location>
</feature>
<keyword evidence="2" id="KW-0472">Membrane</keyword>
<feature type="compositionally biased region" description="Low complexity" evidence="1">
    <location>
        <begin position="48"/>
        <end position="68"/>
    </location>
</feature>
<feature type="transmembrane region" description="Helical" evidence="2">
    <location>
        <begin position="18"/>
        <end position="39"/>
    </location>
</feature>
<evidence type="ECO:0000313" key="5">
    <source>
        <dbReference type="Proteomes" id="UP000502508"/>
    </source>
</evidence>
<keyword evidence="5" id="KW-1185">Reference proteome</keyword>
<feature type="compositionally biased region" description="Low complexity" evidence="1">
    <location>
        <begin position="75"/>
        <end position="93"/>
    </location>
</feature>
<feature type="region of interest" description="Disordered" evidence="1">
    <location>
        <begin position="48"/>
        <end position="96"/>
    </location>
</feature>
<evidence type="ECO:0000313" key="4">
    <source>
        <dbReference type="EMBL" id="BCB80855.1"/>
    </source>
</evidence>
<keyword evidence="2" id="KW-1133">Transmembrane helix</keyword>
<dbReference type="AlphaFoldDB" id="A0A6F8Y428"/>
<name>A0A6F8Y428_9ACTN</name>
<dbReference type="KEGG" id="pfla:Pflav_072650"/>
<sequence>MPDWLPDRATAEAWLRRWWISVVSAAVILVTAITVAVVVTGRDPEQPAAAAQAGADPTSPTLDPSPDLVDPTPAPTSAAPTTPAPSPTSRRPSNGPIDRLAAFVTTADQLVQSGDLDRKAGRDLQRRAAGIAVSIQNGRHESAVERLHDLDKRLRELREDDDLSRAGFAALDVIDPIIDSLE</sequence>
<reference evidence="4 5" key="1">
    <citation type="submission" date="2020-03" db="EMBL/GenBank/DDBJ databases">
        <title>Whole genome shotgun sequence of Phytohabitans flavus NBRC 107702.</title>
        <authorList>
            <person name="Komaki H."/>
            <person name="Tamura T."/>
        </authorList>
    </citation>
    <scope>NUCLEOTIDE SEQUENCE [LARGE SCALE GENOMIC DNA]</scope>
    <source>
        <strain evidence="4 5">NBRC 107702</strain>
    </source>
</reference>
<evidence type="ECO:0000256" key="1">
    <source>
        <dbReference type="SAM" id="MobiDB-lite"/>
    </source>
</evidence>
<organism evidence="4 5">
    <name type="scientific">Phytohabitans flavus</name>
    <dbReference type="NCBI Taxonomy" id="1076124"/>
    <lineage>
        <taxon>Bacteria</taxon>
        <taxon>Bacillati</taxon>
        <taxon>Actinomycetota</taxon>
        <taxon>Actinomycetes</taxon>
        <taxon>Micromonosporales</taxon>
        <taxon>Micromonosporaceae</taxon>
    </lineage>
</organism>